<sequence>MWGYVQEDSKRRFCASNEEEWNAADWLSGCQHKESIGCRNGDGFEKVAGLKFRHSRLISWQCKKQRIVATSSTEAEYVADASCCGQ</sequence>
<evidence type="ECO:0000313" key="1">
    <source>
        <dbReference type="EMBL" id="GEU44474.1"/>
    </source>
</evidence>
<organism evidence="1">
    <name type="scientific">Tanacetum cinerariifolium</name>
    <name type="common">Dalmatian daisy</name>
    <name type="synonym">Chrysanthemum cinerariifolium</name>
    <dbReference type="NCBI Taxonomy" id="118510"/>
    <lineage>
        <taxon>Eukaryota</taxon>
        <taxon>Viridiplantae</taxon>
        <taxon>Streptophyta</taxon>
        <taxon>Embryophyta</taxon>
        <taxon>Tracheophyta</taxon>
        <taxon>Spermatophyta</taxon>
        <taxon>Magnoliopsida</taxon>
        <taxon>eudicotyledons</taxon>
        <taxon>Gunneridae</taxon>
        <taxon>Pentapetalae</taxon>
        <taxon>asterids</taxon>
        <taxon>campanulids</taxon>
        <taxon>Asterales</taxon>
        <taxon>Asteraceae</taxon>
        <taxon>Asteroideae</taxon>
        <taxon>Anthemideae</taxon>
        <taxon>Anthemidinae</taxon>
        <taxon>Tanacetum</taxon>
    </lineage>
</organism>
<protein>
    <submittedName>
        <fullName evidence="1">Putative ribonuclease H-like domain-containing protein</fullName>
    </submittedName>
</protein>
<accession>A0A6L2K9C4</accession>
<feature type="non-terminal residue" evidence="1">
    <location>
        <position position="86"/>
    </location>
</feature>
<name>A0A6L2K9C4_TANCI</name>
<comment type="caution">
    <text evidence="1">The sequence shown here is derived from an EMBL/GenBank/DDBJ whole genome shotgun (WGS) entry which is preliminary data.</text>
</comment>
<gene>
    <name evidence="1" type="ORF">Tci_016452</name>
</gene>
<reference evidence="1" key="1">
    <citation type="journal article" date="2019" name="Sci. Rep.">
        <title>Draft genome of Tanacetum cinerariifolium, the natural source of mosquito coil.</title>
        <authorList>
            <person name="Yamashiro T."/>
            <person name="Shiraishi A."/>
            <person name="Satake H."/>
            <person name="Nakayama K."/>
        </authorList>
    </citation>
    <scope>NUCLEOTIDE SEQUENCE</scope>
</reference>
<dbReference type="AlphaFoldDB" id="A0A6L2K9C4"/>
<proteinExistence type="predicted"/>
<dbReference type="EMBL" id="BKCJ010001851">
    <property type="protein sequence ID" value="GEU44474.1"/>
    <property type="molecule type" value="Genomic_DNA"/>
</dbReference>